<dbReference type="InterPro" id="IPR009279">
    <property type="entry name" value="Portal_Mu"/>
</dbReference>
<evidence type="ECO:0000256" key="1">
    <source>
        <dbReference type="SAM" id="MobiDB-lite"/>
    </source>
</evidence>
<dbReference type="EMBL" id="FNCV01000023">
    <property type="protein sequence ID" value="SDH91722.1"/>
    <property type="molecule type" value="Genomic_DNA"/>
</dbReference>
<sequence>MPLVDQFGNPVSTAALKDEEAVPGLTGVRQVIGEHPEAGLTPQRLAAILREAEEGDPIRQLELAEAVEEKYLHYQGVLGTRKRAVAQLPITVEAATDDQADVAAADLVRDFLNTKTLRLSLFDILDAVGKGYSVCEIIWETTERQWMPSAIKWRDPRWFELDQADGETLWLKGDDGHPQPLTPFKYIVHRAVAKSGRPVRGGIIRGVAWAYLFQNYGWKDWLAFLDRFGQPFRLGKYGAGATEAEKSKLLQAIRALSGDFGGIIPETMAIELIEAKATGNVTAFADLCNEADTRVSIAVLGQNLTTRVEGGSRAASETHNDVRGDIRDHDALQLEATLERDLVRPLVDLNRGPQRRYPHLRIGEPDPVDRQALREDLQVYVPMGMKVGMSTVRDIIGLPDPDPDEEVLTVAAAPTAAPEEAAATRSAAHGVEPSGDDVDDVDALVGQLEAAAGPAMDAMIDVIRQTIDDADSIPDAMARIERAYPDLALDDLADLIARAATVADLSGRAEVGHG</sequence>
<accession>A0A1G8GBD5</accession>
<proteinExistence type="predicted"/>
<dbReference type="AlphaFoldDB" id="A0A1G8GBD5"/>
<dbReference type="Proteomes" id="UP000217076">
    <property type="component" value="Unassembled WGS sequence"/>
</dbReference>
<reference evidence="3" key="1">
    <citation type="submission" date="2016-10" db="EMBL/GenBank/DDBJ databases">
        <authorList>
            <person name="Varghese N."/>
            <person name="Submissions S."/>
        </authorList>
    </citation>
    <scope>NUCLEOTIDE SEQUENCE [LARGE SCALE GENOMIC DNA]</scope>
    <source>
        <strain evidence="3">930I</strain>
    </source>
</reference>
<evidence type="ECO:0000313" key="2">
    <source>
        <dbReference type="EMBL" id="SDH91722.1"/>
    </source>
</evidence>
<name>A0A1G8GBD5_9PROT</name>
<evidence type="ECO:0000313" key="3">
    <source>
        <dbReference type="Proteomes" id="UP000217076"/>
    </source>
</evidence>
<dbReference type="STRING" id="83401.SAMN05421742_1232"/>
<dbReference type="OrthoDB" id="9797300at2"/>
<organism evidence="2 3">
    <name type="scientific">Roseospirillum parvum</name>
    <dbReference type="NCBI Taxonomy" id="83401"/>
    <lineage>
        <taxon>Bacteria</taxon>
        <taxon>Pseudomonadati</taxon>
        <taxon>Pseudomonadota</taxon>
        <taxon>Alphaproteobacteria</taxon>
        <taxon>Rhodospirillales</taxon>
        <taxon>Rhodospirillaceae</taxon>
        <taxon>Roseospirillum</taxon>
    </lineage>
</organism>
<dbReference type="RefSeq" id="WP_092622040.1">
    <property type="nucleotide sequence ID" value="NZ_FNCV01000023.1"/>
</dbReference>
<dbReference type="Pfam" id="PF06074">
    <property type="entry name" value="Portal_Mu"/>
    <property type="match status" value="1"/>
</dbReference>
<protein>
    <submittedName>
        <fullName evidence="2">Mu-like prophage protein gp29</fullName>
    </submittedName>
</protein>
<keyword evidence="3" id="KW-1185">Reference proteome</keyword>
<feature type="compositionally biased region" description="Low complexity" evidence="1">
    <location>
        <begin position="415"/>
        <end position="428"/>
    </location>
</feature>
<feature type="region of interest" description="Disordered" evidence="1">
    <location>
        <begin position="415"/>
        <end position="437"/>
    </location>
</feature>
<gene>
    <name evidence="2" type="ORF">SAMN05421742_1232</name>
</gene>